<feature type="non-terminal residue" evidence="1">
    <location>
        <position position="241"/>
    </location>
</feature>
<organism evidence="1">
    <name type="scientific">marine metagenome</name>
    <dbReference type="NCBI Taxonomy" id="408172"/>
    <lineage>
        <taxon>unclassified sequences</taxon>
        <taxon>metagenomes</taxon>
        <taxon>ecological metagenomes</taxon>
    </lineage>
</organism>
<accession>A0A383CDD0</accession>
<proteinExistence type="predicted"/>
<dbReference type="EMBL" id="UINC01207841">
    <property type="protein sequence ID" value="SVE30110.1"/>
    <property type="molecule type" value="Genomic_DNA"/>
</dbReference>
<gene>
    <name evidence="1" type="ORF">METZ01_LOCUS482964</name>
</gene>
<protein>
    <submittedName>
        <fullName evidence="1">Uncharacterized protein</fullName>
    </submittedName>
</protein>
<dbReference type="AlphaFoldDB" id="A0A383CDD0"/>
<sequence length="241" mass="27185">EMGLDLNSPTYLFAEGFNKYKKTNNSWQSSDPQPMNMGMIVPVLDAGILANKFQMVSDLAPEDQIDEKQTDKFHYLMIKERNYRTNLMKNVAALGYNSEVAIFVFHDDEYDEYGSKNWLNEIETLLDGSKPNDILKSKPGIDDLGNYDLGFWADLTSVGDVVKQELERSPKLQNKIGSYEGSYVTAGLKLDLGLIGFEVKSYLNDEMKKQYNPDLHNQTIGKALVNKFPNDPMAGLGFAIN</sequence>
<reference evidence="1" key="1">
    <citation type="submission" date="2018-05" db="EMBL/GenBank/DDBJ databases">
        <authorList>
            <person name="Lanie J.A."/>
            <person name="Ng W.-L."/>
            <person name="Kazmierczak K.M."/>
            <person name="Andrzejewski T.M."/>
            <person name="Davidsen T.M."/>
            <person name="Wayne K.J."/>
            <person name="Tettelin H."/>
            <person name="Glass J.I."/>
            <person name="Rusch D."/>
            <person name="Podicherti R."/>
            <person name="Tsui H.-C.T."/>
            <person name="Winkler M.E."/>
        </authorList>
    </citation>
    <scope>NUCLEOTIDE SEQUENCE</scope>
</reference>
<evidence type="ECO:0000313" key="1">
    <source>
        <dbReference type="EMBL" id="SVE30110.1"/>
    </source>
</evidence>
<feature type="non-terminal residue" evidence="1">
    <location>
        <position position="1"/>
    </location>
</feature>
<name>A0A383CDD0_9ZZZZ</name>